<evidence type="ECO:0000313" key="1">
    <source>
        <dbReference type="EMBL" id="CAJ0964496.1"/>
    </source>
</evidence>
<organism evidence="1 2">
    <name type="scientific">Ranitomeya imitator</name>
    <name type="common">mimic poison frog</name>
    <dbReference type="NCBI Taxonomy" id="111125"/>
    <lineage>
        <taxon>Eukaryota</taxon>
        <taxon>Metazoa</taxon>
        <taxon>Chordata</taxon>
        <taxon>Craniata</taxon>
        <taxon>Vertebrata</taxon>
        <taxon>Euteleostomi</taxon>
        <taxon>Amphibia</taxon>
        <taxon>Batrachia</taxon>
        <taxon>Anura</taxon>
        <taxon>Neobatrachia</taxon>
        <taxon>Hyloidea</taxon>
        <taxon>Dendrobatidae</taxon>
        <taxon>Dendrobatinae</taxon>
        <taxon>Ranitomeya</taxon>
    </lineage>
</organism>
<comment type="caution">
    <text evidence="1">The sequence shown here is derived from an EMBL/GenBank/DDBJ whole genome shotgun (WGS) entry which is preliminary data.</text>
</comment>
<reference evidence="1" key="1">
    <citation type="submission" date="2023-07" db="EMBL/GenBank/DDBJ databases">
        <authorList>
            <person name="Stuckert A."/>
        </authorList>
    </citation>
    <scope>NUCLEOTIDE SEQUENCE</scope>
</reference>
<dbReference type="EMBL" id="CAUEEQ010061065">
    <property type="protein sequence ID" value="CAJ0964496.1"/>
    <property type="molecule type" value="Genomic_DNA"/>
</dbReference>
<name>A0ABN9MDY4_9NEOB</name>
<sequence>MYMSEGEDNDITTDWAQGTRVITTTREPWEHNCRHRWNSVSTGRYIGGLSTALQNAVEKPLMPVGLPHLRFLGVTVHSVGTSYAQAALSAQLRSPLVIMRCWHDTPEHDYGIVLLGTSLVRITIPRLIYVTHLDP</sequence>
<gene>
    <name evidence="1" type="ORF">RIMI_LOCUS19267658</name>
</gene>
<protein>
    <submittedName>
        <fullName evidence="1">Uncharacterized protein</fullName>
    </submittedName>
</protein>
<dbReference type="Proteomes" id="UP001176940">
    <property type="component" value="Unassembled WGS sequence"/>
</dbReference>
<keyword evidence="2" id="KW-1185">Reference proteome</keyword>
<proteinExistence type="predicted"/>
<accession>A0ABN9MDY4</accession>
<evidence type="ECO:0000313" key="2">
    <source>
        <dbReference type="Proteomes" id="UP001176940"/>
    </source>
</evidence>